<protein>
    <recommendedName>
        <fullName evidence="4">Pyrrolidone-carboxylate peptidase</fullName>
    </recommendedName>
</protein>
<evidence type="ECO:0000313" key="3">
    <source>
        <dbReference type="Proteomes" id="UP001382455"/>
    </source>
</evidence>
<sequence>MKNKRQLLITSLALFLSANTYANQNVISQSVEELRLTKLNTVDASLVNHKAMSQFAKQWQAVSNYAEAKQLLLKVGTKLWSEVKAQVQSNQRYDDRPLYWQRLAVKSQLKNNPLNFSKTELASLLEVFETVSRGYSDIDYRESADTQIFITGFDPFLLDRNIAQSNPSGLAALALDGKVIELNGKQAEINAVIVPVRYEDFDQGEIESLLAPIYLGGQVDLVSTVSMGREHFDLERFPGKRRSVTAPDNLNVLSGGTKEAPIISKLAGETLSGGEFVEFSLPVAAMKKAKGQYQVNDNLKVVTLEKGELQPKSLSELNGLTAVSGGGGGYLSNEISYRSIRLQNQLGTKVPTGHIHTPRIKTFDDATNKAIVNQIEAMLKQAIPVI</sequence>
<proteinExistence type="predicted"/>
<evidence type="ECO:0008006" key="4">
    <source>
        <dbReference type="Google" id="ProtNLM"/>
    </source>
</evidence>
<dbReference type="EMBL" id="JBAWKS010000001">
    <property type="protein sequence ID" value="MEI4548135.1"/>
    <property type="molecule type" value="Genomic_DNA"/>
</dbReference>
<keyword evidence="1" id="KW-0732">Signal</keyword>
<feature type="chain" id="PRO_5045766142" description="Pyrrolidone-carboxylate peptidase" evidence="1">
    <location>
        <begin position="23"/>
        <end position="386"/>
    </location>
</feature>
<name>A0ABU8EMF2_9GAMM</name>
<dbReference type="Gene3D" id="3.40.630.20">
    <property type="entry name" value="Peptidase C15, pyroglutamyl peptidase I-like"/>
    <property type="match status" value="1"/>
</dbReference>
<dbReference type="InterPro" id="IPR036440">
    <property type="entry name" value="Peptidase_C15-like_sf"/>
</dbReference>
<dbReference type="Proteomes" id="UP001382455">
    <property type="component" value="Unassembled WGS sequence"/>
</dbReference>
<evidence type="ECO:0000313" key="2">
    <source>
        <dbReference type="EMBL" id="MEI4548135.1"/>
    </source>
</evidence>
<dbReference type="RefSeq" id="WP_336434213.1">
    <property type="nucleotide sequence ID" value="NZ_JBAWKS010000001.1"/>
</dbReference>
<feature type="signal peptide" evidence="1">
    <location>
        <begin position="1"/>
        <end position="22"/>
    </location>
</feature>
<comment type="caution">
    <text evidence="2">The sequence shown here is derived from an EMBL/GenBank/DDBJ whole genome shotgun (WGS) entry which is preliminary data.</text>
</comment>
<dbReference type="SUPFAM" id="SSF53182">
    <property type="entry name" value="Pyrrolidone carboxyl peptidase (pyroglutamate aminopeptidase)"/>
    <property type="match status" value="1"/>
</dbReference>
<keyword evidence="3" id="KW-1185">Reference proteome</keyword>
<organism evidence="2 3">
    <name type="scientific">Pseudoalteromonas spongiae</name>
    <dbReference type="NCBI Taxonomy" id="298657"/>
    <lineage>
        <taxon>Bacteria</taxon>
        <taxon>Pseudomonadati</taxon>
        <taxon>Pseudomonadota</taxon>
        <taxon>Gammaproteobacteria</taxon>
        <taxon>Alteromonadales</taxon>
        <taxon>Pseudoalteromonadaceae</taxon>
        <taxon>Pseudoalteromonas</taxon>
    </lineage>
</organism>
<evidence type="ECO:0000256" key="1">
    <source>
        <dbReference type="SAM" id="SignalP"/>
    </source>
</evidence>
<gene>
    <name evidence="2" type="ORF">WAE96_00175</name>
</gene>
<reference evidence="2 3" key="1">
    <citation type="submission" date="2023-12" db="EMBL/GenBank/DDBJ databases">
        <title>Friends and Foes: Symbiotic and Algicidal bacterial influence on Karenia brevis blooms.</title>
        <authorList>
            <person name="Fei C."/>
            <person name="Mohamed A.R."/>
            <person name="Booker A."/>
            <person name="Arshad M."/>
            <person name="Klass S."/>
            <person name="Ahn S."/>
            <person name="Gilbert P.M."/>
            <person name="Heil C.A."/>
            <person name="Martinez J.M."/>
            <person name="Amin S.A."/>
        </authorList>
    </citation>
    <scope>NUCLEOTIDE SEQUENCE [LARGE SCALE GENOMIC DNA]</scope>
    <source>
        <strain evidence="2 3">CE15</strain>
    </source>
</reference>
<accession>A0ABU8EMF2</accession>